<keyword evidence="2" id="KW-0378">Hydrolase</keyword>
<dbReference type="Proteomes" id="UP000217103">
    <property type="component" value="Unassembled WGS sequence"/>
</dbReference>
<dbReference type="InterPro" id="IPR000667">
    <property type="entry name" value="Peptidase_S13"/>
</dbReference>
<dbReference type="PRINTS" id="PR00922">
    <property type="entry name" value="DADACBPTASE3"/>
</dbReference>
<dbReference type="SUPFAM" id="SSF56601">
    <property type="entry name" value="beta-lactamase/transpeptidase-like"/>
    <property type="match status" value="1"/>
</dbReference>
<dbReference type="Gene3D" id="3.50.80.20">
    <property type="entry name" value="D-Ala-D-Ala carboxypeptidase C, peptidase S13"/>
    <property type="match status" value="1"/>
</dbReference>
<dbReference type="InterPro" id="IPR012338">
    <property type="entry name" value="Beta-lactam/transpept-like"/>
</dbReference>
<proteinExistence type="inferred from homology"/>
<dbReference type="EMBL" id="FNKK01000002">
    <property type="protein sequence ID" value="SDQ59653.1"/>
    <property type="molecule type" value="Genomic_DNA"/>
</dbReference>
<dbReference type="STRING" id="35622.SAMN04489764_1315"/>
<dbReference type="OrthoDB" id="56883at2"/>
<accession>A0A1H1C628</accession>
<dbReference type="GO" id="GO:0006508">
    <property type="term" value="P:proteolysis"/>
    <property type="evidence" value="ECO:0007669"/>
    <property type="project" value="InterPro"/>
</dbReference>
<evidence type="ECO:0000256" key="2">
    <source>
        <dbReference type="ARBA" id="ARBA00022801"/>
    </source>
</evidence>
<dbReference type="PANTHER" id="PTHR30023:SF0">
    <property type="entry name" value="PENICILLIN-SENSITIVE CARBOXYPEPTIDASE A"/>
    <property type="match status" value="1"/>
</dbReference>
<dbReference type="GO" id="GO:0000270">
    <property type="term" value="P:peptidoglycan metabolic process"/>
    <property type="evidence" value="ECO:0007669"/>
    <property type="project" value="TreeGrafter"/>
</dbReference>
<dbReference type="PANTHER" id="PTHR30023">
    <property type="entry name" value="D-ALANYL-D-ALANINE CARBOXYPEPTIDASE"/>
    <property type="match status" value="1"/>
</dbReference>
<dbReference type="GO" id="GO:0004185">
    <property type="term" value="F:serine-type carboxypeptidase activity"/>
    <property type="evidence" value="ECO:0007669"/>
    <property type="project" value="InterPro"/>
</dbReference>
<keyword evidence="4" id="KW-1185">Reference proteome</keyword>
<evidence type="ECO:0000313" key="3">
    <source>
        <dbReference type="EMBL" id="SDQ59653.1"/>
    </source>
</evidence>
<keyword evidence="3" id="KW-0645">Protease</keyword>
<protein>
    <submittedName>
        <fullName evidence="3">D-alanyl-D-alanine carboxypeptidase / D-alanyl-D-alanine-endopeptidase (Penicillin-binding protein 4)</fullName>
    </submittedName>
</protein>
<sequence length="471" mass="48320">MKRHERGVALVTLALLQVFAIAAGVYVLAAGVDLTALTKEPPRPIASAEPPSIPVVTAGPVLAAGGNGPLPTKGTLTNRLDRAVGDPALGRRVAAAVVDVATGTPLYTKNADVGITPASTTKLVTSVAALASLGPDARLRTSVVQGATANSVILVGGGDPTLATPKAEKEARKARAYPAEASLAKLAERTARTLKAEGITKVTLAYDDSLYTGSALGPGWKPGYVPEGSVAPVSALAVDEGRQAPGIRTPVPDPARTAATAFARLLDDKGVRVSGKIKRAKAGQNARELAAVTSAPMYALVERVLTRSDNDLAEALARHVAIKEGQPASFEGVARAVRQVMQRLNVGDGIEIYDGSGLSTRNRITPAALTRLLATAASPANPHLRAAIGGMPVAGFTGTLDRRFSSTEARAGVGLVRAKTGTLNGVNTLAGVVTTEDGRLLAFAFMADRVSGGWDRAEAALDRLAAIVSEV</sequence>
<dbReference type="AlphaFoldDB" id="A0A1H1C628"/>
<comment type="similarity">
    <text evidence="1">Belongs to the peptidase S13 family.</text>
</comment>
<dbReference type="RefSeq" id="WP_093258228.1">
    <property type="nucleotide sequence ID" value="NZ_FNKK01000002.1"/>
</dbReference>
<dbReference type="Pfam" id="PF02113">
    <property type="entry name" value="Peptidase_S13"/>
    <property type="match status" value="2"/>
</dbReference>
<evidence type="ECO:0000313" key="4">
    <source>
        <dbReference type="Proteomes" id="UP000217103"/>
    </source>
</evidence>
<organism evidence="3 4">
    <name type="scientific">Thermostaphylospora chromogena</name>
    <dbReference type="NCBI Taxonomy" id="35622"/>
    <lineage>
        <taxon>Bacteria</taxon>
        <taxon>Bacillati</taxon>
        <taxon>Actinomycetota</taxon>
        <taxon>Actinomycetes</taxon>
        <taxon>Streptosporangiales</taxon>
        <taxon>Thermomonosporaceae</taxon>
        <taxon>Thermostaphylospora</taxon>
    </lineage>
</organism>
<keyword evidence="3" id="KW-0121">Carboxypeptidase</keyword>
<evidence type="ECO:0000256" key="1">
    <source>
        <dbReference type="ARBA" id="ARBA00006096"/>
    </source>
</evidence>
<reference evidence="3 4" key="1">
    <citation type="submission" date="2016-10" db="EMBL/GenBank/DDBJ databases">
        <authorList>
            <person name="de Groot N.N."/>
        </authorList>
    </citation>
    <scope>NUCLEOTIDE SEQUENCE [LARGE SCALE GENOMIC DNA]</scope>
    <source>
        <strain evidence="3 4">DSM 43794</strain>
    </source>
</reference>
<dbReference type="NCBIfam" id="TIGR00666">
    <property type="entry name" value="PBP4"/>
    <property type="match status" value="1"/>
</dbReference>
<dbReference type="Gene3D" id="3.40.710.10">
    <property type="entry name" value="DD-peptidase/beta-lactamase superfamily"/>
    <property type="match status" value="2"/>
</dbReference>
<name>A0A1H1C628_9ACTN</name>
<gene>
    <name evidence="3" type="ORF">SAMN04489764_1315</name>
</gene>